<feature type="domain" description="TRAP C4-dicarboxylate transport system permease DctM subunit" evidence="8">
    <location>
        <begin position="22"/>
        <end position="431"/>
    </location>
</feature>
<evidence type="ECO:0000256" key="4">
    <source>
        <dbReference type="ARBA" id="ARBA00022692"/>
    </source>
</evidence>
<gene>
    <name evidence="9" type="ORF">JJB11_13860</name>
</gene>
<name>A0A934TTB3_9BURK</name>
<reference evidence="9" key="1">
    <citation type="journal article" date="2012" name="J. Microbiol. Biotechnol.">
        <title>Ramlibacter ginsenosidimutans sp. nov., with ginsenoside-converting activity.</title>
        <authorList>
            <person name="Wang L."/>
            <person name="An D.S."/>
            <person name="Kim S.G."/>
            <person name="Jin F.X."/>
            <person name="Kim S.C."/>
            <person name="Lee S.T."/>
            <person name="Im W.T."/>
        </authorList>
    </citation>
    <scope>NUCLEOTIDE SEQUENCE</scope>
    <source>
        <strain evidence="9">KACC 17527</strain>
    </source>
</reference>
<comment type="caution">
    <text evidence="7">Lacks conserved residue(s) required for the propagation of feature annotation.</text>
</comment>
<feature type="transmembrane region" description="Helical" evidence="7">
    <location>
        <begin position="71"/>
        <end position="88"/>
    </location>
</feature>
<keyword evidence="7" id="KW-0813">Transport</keyword>
<dbReference type="GO" id="GO:0005886">
    <property type="term" value="C:plasma membrane"/>
    <property type="evidence" value="ECO:0007669"/>
    <property type="project" value="UniProtKB-SubCell"/>
</dbReference>
<feature type="transmembrane region" description="Helical" evidence="7">
    <location>
        <begin position="184"/>
        <end position="207"/>
    </location>
</feature>
<comment type="function">
    <text evidence="7">Part of the tripartite ATP-independent periplasmic (TRAP) transport system.</text>
</comment>
<feature type="transmembrane region" description="Helical" evidence="7">
    <location>
        <begin position="12"/>
        <end position="32"/>
    </location>
</feature>
<evidence type="ECO:0000313" key="9">
    <source>
        <dbReference type="EMBL" id="MBK6007181.1"/>
    </source>
</evidence>
<feature type="transmembrane region" description="Helical" evidence="7">
    <location>
        <begin position="329"/>
        <end position="359"/>
    </location>
</feature>
<dbReference type="PANTHER" id="PTHR33362">
    <property type="entry name" value="SIALIC ACID TRAP TRANSPORTER PERMEASE PROTEIN SIAT-RELATED"/>
    <property type="match status" value="1"/>
</dbReference>
<dbReference type="PANTHER" id="PTHR33362:SF3">
    <property type="entry name" value="SIALIC ACID TRAP TRANSPORTER PERMEASE PROTEIN SIAT"/>
    <property type="match status" value="1"/>
</dbReference>
<keyword evidence="6 7" id="KW-0472">Membrane</keyword>
<dbReference type="Pfam" id="PF06808">
    <property type="entry name" value="DctM"/>
    <property type="match status" value="1"/>
</dbReference>
<dbReference type="EMBL" id="JAEPWM010000005">
    <property type="protein sequence ID" value="MBK6007181.1"/>
    <property type="molecule type" value="Genomic_DNA"/>
</dbReference>
<comment type="similarity">
    <text evidence="7">Belongs to the TRAP transporter large permease family.</text>
</comment>
<feature type="transmembrane region" description="Helical" evidence="7">
    <location>
        <begin position="292"/>
        <end position="309"/>
    </location>
</feature>
<feature type="transmembrane region" description="Helical" evidence="7">
    <location>
        <begin position="228"/>
        <end position="250"/>
    </location>
</feature>
<evidence type="ECO:0000256" key="3">
    <source>
        <dbReference type="ARBA" id="ARBA00022519"/>
    </source>
</evidence>
<sequence>MERLEQDGRRGARLMLIWGILLSVCLVILAGIPIAGGLALVAVGTMLITAGPDLLVIFVQRTYAATTSFPLLAIPFFILAGNLMNVGGTTERIFGVANLLVGKIRGGLAQVNVLGSMIFAGMSGSAVADAAGLGTIEIRAMVKEGYTPRYSATISAVSATIGPIIPPSIPFVIFGSLANVSVGALFLAGVVPGLLMGLGLMVAIAIVSVQRNLPRSAGWPGLAQALRIFKQAAPALALPPAILAVIFTGVATPTEAAVIAAALAFVLGRFFYRELRMRDFWDTLWETGRQTAQVMLIIAMAAPFSWVLIQQQVPNAILKALLALSTEPWIILLLVNVVLLILGMFLEAIAIMIIAYPILAPVMAAIGVDPVHFGVIMVLNLMIGLVTPPVGLCLYVVSGIAKVPIADVVRELAPYLLALLVVLAIVTYVPAVSTWLPHVFGLGVVR</sequence>
<keyword evidence="10" id="KW-1185">Reference proteome</keyword>
<dbReference type="GO" id="GO:0022857">
    <property type="term" value="F:transmembrane transporter activity"/>
    <property type="evidence" value="ECO:0007669"/>
    <property type="project" value="UniProtKB-UniRule"/>
</dbReference>
<dbReference type="InterPro" id="IPR004681">
    <property type="entry name" value="TRAP_DctM"/>
</dbReference>
<dbReference type="RefSeq" id="WP_201172076.1">
    <property type="nucleotide sequence ID" value="NZ_JAEPWM010000005.1"/>
</dbReference>
<dbReference type="Proteomes" id="UP000630528">
    <property type="component" value="Unassembled WGS sequence"/>
</dbReference>
<comment type="caution">
    <text evidence="9">The sequence shown here is derived from an EMBL/GenBank/DDBJ whole genome shotgun (WGS) entry which is preliminary data.</text>
</comment>
<evidence type="ECO:0000256" key="2">
    <source>
        <dbReference type="ARBA" id="ARBA00022475"/>
    </source>
</evidence>
<keyword evidence="3 7" id="KW-0997">Cell inner membrane</keyword>
<keyword evidence="5 7" id="KW-1133">Transmembrane helix</keyword>
<dbReference type="NCBIfam" id="TIGR00786">
    <property type="entry name" value="dctM"/>
    <property type="match status" value="1"/>
</dbReference>
<keyword evidence="2" id="KW-1003">Cell membrane</keyword>
<organism evidence="9 10">
    <name type="scientific">Ramlibacter ginsenosidimutans</name>
    <dbReference type="NCBI Taxonomy" id="502333"/>
    <lineage>
        <taxon>Bacteria</taxon>
        <taxon>Pseudomonadati</taxon>
        <taxon>Pseudomonadota</taxon>
        <taxon>Betaproteobacteria</taxon>
        <taxon>Burkholderiales</taxon>
        <taxon>Comamonadaceae</taxon>
        <taxon>Ramlibacter</taxon>
    </lineage>
</organism>
<feature type="transmembrane region" description="Helical" evidence="7">
    <location>
        <begin position="154"/>
        <end position="178"/>
    </location>
</feature>
<evidence type="ECO:0000256" key="5">
    <source>
        <dbReference type="ARBA" id="ARBA00022989"/>
    </source>
</evidence>
<feature type="transmembrane region" description="Helical" evidence="7">
    <location>
        <begin position="371"/>
        <end position="397"/>
    </location>
</feature>
<proteinExistence type="inferred from homology"/>
<evidence type="ECO:0000256" key="6">
    <source>
        <dbReference type="ARBA" id="ARBA00023136"/>
    </source>
</evidence>
<dbReference type="InterPro" id="IPR010656">
    <property type="entry name" value="DctM"/>
</dbReference>
<dbReference type="AlphaFoldDB" id="A0A934TTB3"/>
<feature type="transmembrane region" description="Helical" evidence="7">
    <location>
        <begin position="417"/>
        <end position="445"/>
    </location>
</feature>
<evidence type="ECO:0000259" key="8">
    <source>
        <dbReference type="Pfam" id="PF06808"/>
    </source>
</evidence>
<evidence type="ECO:0000313" key="10">
    <source>
        <dbReference type="Proteomes" id="UP000630528"/>
    </source>
</evidence>
<dbReference type="PIRSF" id="PIRSF006066">
    <property type="entry name" value="HI0050"/>
    <property type="match status" value="1"/>
</dbReference>
<evidence type="ECO:0000256" key="1">
    <source>
        <dbReference type="ARBA" id="ARBA00004429"/>
    </source>
</evidence>
<comment type="subcellular location">
    <subcellularLocation>
        <location evidence="1 7">Cell inner membrane</location>
        <topology evidence="1 7">Multi-pass membrane protein</topology>
    </subcellularLocation>
</comment>
<comment type="subunit">
    <text evidence="7">The complex comprises the extracytoplasmic solute receptor protein and the two transmembrane proteins.</text>
</comment>
<reference evidence="9" key="2">
    <citation type="submission" date="2021-01" db="EMBL/GenBank/DDBJ databases">
        <authorList>
            <person name="Kang M."/>
        </authorList>
    </citation>
    <scope>NUCLEOTIDE SEQUENCE</scope>
    <source>
        <strain evidence="9">KACC 17527</strain>
    </source>
</reference>
<feature type="transmembrane region" description="Helical" evidence="7">
    <location>
        <begin position="256"/>
        <end position="272"/>
    </location>
</feature>
<keyword evidence="4 7" id="KW-0812">Transmembrane</keyword>
<accession>A0A934TTB3</accession>
<protein>
    <recommendedName>
        <fullName evidence="7">TRAP transporter large permease protein</fullName>
    </recommendedName>
</protein>
<evidence type="ECO:0000256" key="7">
    <source>
        <dbReference type="RuleBase" id="RU369079"/>
    </source>
</evidence>